<dbReference type="Gene3D" id="2.120.10.30">
    <property type="entry name" value="TolB, C-terminal domain"/>
    <property type="match status" value="1"/>
</dbReference>
<sequence length="352" mass="38198">MALYAHPGHDHRDHLVAAEKNPSTEGASETPDENAVTGSGDLRFRYRSDLSELPEEIAKGIKKAHGGFAKTPDGDIYFGLEGTGLVRLSADLKTKTLVSDSDDMKGGALHNTTYVKKDGDLLILPDPARGRVYAVTLEGKTVATIGRPAVNDYYKNADNAYRPTDADLATDNVLYICDGYSPGKYVLTADLEGEKFFDRYYGGPVEGNGRQEGKYSTNHGVTFDPNDATLLIADRERQWIQRMTLTGDFVEGFDTAGGDVCDIDFVDWNGERLMVAGCLKSGAPSQPGAEPGFVAILRDGKVVSTLKPKVDLGIEEFQHIHNAAGVVVDGKLYVLCYGWNPGCFAVLEHIVE</sequence>
<evidence type="ECO:0000313" key="2">
    <source>
        <dbReference type="EMBL" id="QDV72914.1"/>
    </source>
</evidence>
<protein>
    <recommendedName>
        <fullName evidence="4">NHL repeat protein</fullName>
    </recommendedName>
</protein>
<proteinExistence type="predicted"/>
<name>A0A518K549_9BACT</name>
<dbReference type="AlphaFoldDB" id="A0A518K549"/>
<dbReference type="KEGG" id="bmei:Spa11_10980"/>
<evidence type="ECO:0000313" key="3">
    <source>
        <dbReference type="Proteomes" id="UP000316426"/>
    </source>
</evidence>
<feature type="region of interest" description="Disordered" evidence="1">
    <location>
        <begin position="1"/>
        <end position="39"/>
    </location>
</feature>
<evidence type="ECO:0008006" key="4">
    <source>
        <dbReference type="Google" id="ProtNLM"/>
    </source>
</evidence>
<evidence type="ECO:0000256" key="1">
    <source>
        <dbReference type="SAM" id="MobiDB-lite"/>
    </source>
</evidence>
<feature type="compositionally biased region" description="Basic and acidic residues" evidence="1">
    <location>
        <begin position="7"/>
        <end position="17"/>
    </location>
</feature>
<reference evidence="2 3" key="1">
    <citation type="submission" date="2019-02" db="EMBL/GenBank/DDBJ databases">
        <title>Deep-cultivation of Planctomycetes and their phenomic and genomic characterization uncovers novel biology.</title>
        <authorList>
            <person name="Wiegand S."/>
            <person name="Jogler M."/>
            <person name="Boedeker C."/>
            <person name="Pinto D."/>
            <person name="Vollmers J."/>
            <person name="Rivas-Marin E."/>
            <person name="Kohn T."/>
            <person name="Peeters S.H."/>
            <person name="Heuer A."/>
            <person name="Rast P."/>
            <person name="Oberbeckmann S."/>
            <person name="Bunk B."/>
            <person name="Jeske O."/>
            <person name="Meyerdierks A."/>
            <person name="Storesund J.E."/>
            <person name="Kallscheuer N."/>
            <person name="Luecker S."/>
            <person name="Lage O.M."/>
            <person name="Pohl T."/>
            <person name="Merkel B.J."/>
            <person name="Hornburger P."/>
            <person name="Mueller R.-W."/>
            <person name="Bruemmer F."/>
            <person name="Labrenz M."/>
            <person name="Spormann A.M."/>
            <person name="Op den Camp H."/>
            <person name="Overmann J."/>
            <person name="Amann R."/>
            <person name="Jetten M.S.M."/>
            <person name="Mascher T."/>
            <person name="Medema M.H."/>
            <person name="Devos D.P."/>
            <person name="Kaster A.-K."/>
            <person name="Ovreas L."/>
            <person name="Rohde M."/>
            <person name="Galperin M.Y."/>
            <person name="Jogler C."/>
        </authorList>
    </citation>
    <scope>NUCLEOTIDE SEQUENCE [LARGE SCALE GENOMIC DNA]</scope>
    <source>
        <strain evidence="2 3">Spa11</strain>
    </source>
</reference>
<dbReference type="EMBL" id="CP036349">
    <property type="protein sequence ID" value="QDV72914.1"/>
    <property type="molecule type" value="Genomic_DNA"/>
</dbReference>
<dbReference type="InterPro" id="IPR011042">
    <property type="entry name" value="6-blade_b-propeller_TolB-like"/>
</dbReference>
<gene>
    <name evidence="2" type="ORF">Spa11_10980</name>
</gene>
<dbReference type="SUPFAM" id="SSF101898">
    <property type="entry name" value="NHL repeat"/>
    <property type="match status" value="1"/>
</dbReference>
<accession>A0A518K549</accession>
<keyword evidence="3" id="KW-1185">Reference proteome</keyword>
<dbReference type="Proteomes" id="UP000316426">
    <property type="component" value="Chromosome"/>
</dbReference>
<organism evidence="2 3">
    <name type="scientific">Botrimarina mediterranea</name>
    <dbReference type="NCBI Taxonomy" id="2528022"/>
    <lineage>
        <taxon>Bacteria</taxon>
        <taxon>Pseudomonadati</taxon>
        <taxon>Planctomycetota</taxon>
        <taxon>Planctomycetia</taxon>
        <taxon>Pirellulales</taxon>
        <taxon>Lacipirellulaceae</taxon>
        <taxon>Botrimarina</taxon>
    </lineage>
</organism>